<feature type="domain" description="Mannosyl-glycoprotein endo-beta-N-acetylglucosamidase-like" evidence="3">
    <location>
        <begin position="37"/>
        <end position="189"/>
    </location>
</feature>
<dbReference type="InterPro" id="IPR002901">
    <property type="entry name" value="MGlyc_endo_b_GlcNAc-like_dom"/>
</dbReference>
<dbReference type="GO" id="GO:0004040">
    <property type="term" value="F:amidase activity"/>
    <property type="evidence" value="ECO:0007669"/>
    <property type="project" value="InterPro"/>
</dbReference>
<dbReference type="PANTHER" id="PTHR33308:SF9">
    <property type="entry name" value="PEPTIDOGLYCAN HYDROLASE FLGJ"/>
    <property type="match status" value="1"/>
</dbReference>
<comment type="similarity">
    <text evidence="1">Belongs to the glycosyl hydrolase 73 family.</text>
</comment>
<accession>A0A380JW34</accession>
<dbReference type="AlphaFoldDB" id="A0A380JW34"/>
<dbReference type="EC" id="3.2.1.-" evidence="4"/>
<reference evidence="4 5" key="1">
    <citation type="submission" date="2018-06" db="EMBL/GenBank/DDBJ databases">
        <authorList>
            <consortium name="Pathogen Informatics"/>
            <person name="Doyle S."/>
        </authorList>
    </citation>
    <scope>NUCLEOTIDE SEQUENCE [LARGE SCALE GENOMIC DNA]</scope>
    <source>
        <strain evidence="4 5">NCTC4670</strain>
    </source>
</reference>
<evidence type="ECO:0000259" key="3">
    <source>
        <dbReference type="SMART" id="SM00047"/>
    </source>
</evidence>
<evidence type="ECO:0000256" key="2">
    <source>
        <dbReference type="ARBA" id="ARBA00022801"/>
    </source>
</evidence>
<evidence type="ECO:0000256" key="1">
    <source>
        <dbReference type="ARBA" id="ARBA00010266"/>
    </source>
</evidence>
<dbReference type="SMART" id="SM00047">
    <property type="entry name" value="LYZ2"/>
    <property type="match status" value="1"/>
</dbReference>
<dbReference type="GO" id="GO:0003796">
    <property type="term" value="F:lysozyme activity"/>
    <property type="evidence" value="ECO:0007669"/>
    <property type="project" value="UniProtKB-EC"/>
</dbReference>
<dbReference type="RefSeq" id="WP_115246393.1">
    <property type="nucleotide sequence ID" value="NZ_JAIEZZ010000001.1"/>
</dbReference>
<keyword evidence="2 4" id="KW-0378">Hydrolase</keyword>
<dbReference type="Proteomes" id="UP000254797">
    <property type="component" value="Unassembled WGS sequence"/>
</dbReference>
<dbReference type="Pfam" id="PF01832">
    <property type="entry name" value="Glucosaminidase"/>
    <property type="match status" value="1"/>
</dbReference>
<dbReference type="EMBL" id="UHFG01000004">
    <property type="protein sequence ID" value="SUN50674.1"/>
    <property type="molecule type" value="Genomic_DNA"/>
</dbReference>
<evidence type="ECO:0000313" key="4">
    <source>
        <dbReference type="EMBL" id="SUN50674.1"/>
    </source>
</evidence>
<dbReference type="EC" id="3.2.1.17" evidence="4"/>
<dbReference type="Gene3D" id="4.10.80.30">
    <property type="entry name" value="DNA polymerase, domain 6"/>
    <property type="match status" value="1"/>
</dbReference>
<sequence>MRSRLKFPYFITMLLFFLVLIIGPLLLNSRMASATKEINVGYNQDQFIKTLAPEVKPLAEHYGIRPSILIGQILLETDNGRTLLAAKYHNLFSKEADLGQPGIRLKDSLKSGQVVRYAVYKDRESSIRDYLSMLSQGQQIDKRLYRSLATEKGYKAPAQSLQDYRYSEDATYAKRLIKVIEEKDLTSYD</sequence>
<protein>
    <submittedName>
        <fullName evidence="4">N-acetyl-muramidase</fullName>
        <ecNumber evidence="4">3.2.1.-</ecNumber>
        <ecNumber evidence="4">3.2.1.17</ecNumber>
    </submittedName>
</protein>
<dbReference type="InterPro" id="IPR051056">
    <property type="entry name" value="Glycosyl_Hydrolase_73"/>
</dbReference>
<dbReference type="PANTHER" id="PTHR33308">
    <property type="entry name" value="PEPTIDOGLYCAN HYDROLASE FLGJ"/>
    <property type="match status" value="1"/>
</dbReference>
<dbReference type="Gene3D" id="1.10.530.10">
    <property type="match status" value="1"/>
</dbReference>
<organism evidence="4 5">
    <name type="scientific">Streptococcus dysgalactiae subsp. dysgalactiae</name>
    <dbReference type="NCBI Taxonomy" id="99822"/>
    <lineage>
        <taxon>Bacteria</taxon>
        <taxon>Bacillati</taxon>
        <taxon>Bacillota</taxon>
        <taxon>Bacilli</taxon>
        <taxon>Lactobacillales</taxon>
        <taxon>Streptococcaceae</taxon>
        <taxon>Streptococcus</taxon>
    </lineage>
</organism>
<evidence type="ECO:0000313" key="5">
    <source>
        <dbReference type="Proteomes" id="UP000254797"/>
    </source>
</evidence>
<proteinExistence type="inferred from homology"/>
<keyword evidence="4" id="KW-0326">Glycosidase</keyword>
<gene>
    <name evidence="4" type="primary">lytG_3</name>
    <name evidence="4" type="ORF">NCTC4670_01551</name>
</gene>
<name>A0A380JW34_STRDY</name>